<sequence length="36" mass="4053">MFGSQVADHSEENRMTVENLASVFAPNILRQADYDP</sequence>
<dbReference type="STRING" id="60517.A0A0R3W0G0"/>
<dbReference type="AlphaFoldDB" id="A0A0R3W0G0"/>
<dbReference type="OrthoDB" id="185175at2759"/>
<gene>
    <name evidence="2" type="ORF">TASK_LOCUS3155</name>
</gene>
<dbReference type="Proteomes" id="UP000282613">
    <property type="component" value="Unassembled WGS sequence"/>
</dbReference>
<reference evidence="2 3" key="2">
    <citation type="submission" date="2018-11" db="EMBL/GenBank/DDBJ databases">
        <authorList>
            <consortium name="Pathogen Informatics"/>
        </authorList>
    </citation>
    <scope>NUCLEOTIDE SEQUENCE [LARGE SCALE GENOMIC DNA]</scope>
</reference>
<evidence type="ECO:0000313" key="4">
    <source>
        <dbReference type="WBParaSite" id="TASK_0000315401-mRNA-1"/>
    </source>
</evidence>
<evidence type="ECO:0000259" key="1">
    <source>
        <dbReference type="PROSITE" id="PS50238"/>
    </source>
</evidence>
<dbReference type="GO" id="GO:0007165">
    <property type="term" value="P:signal transduction"/>
    <property type="evidence" value="ECO:0007669"/>
    <property type="project" value="InterPro"/>
</dbReference>
<dbReference type="InterPro" id="IPR000198">
    <property type="entry name" value="RhoGAP_dom"/>
</dbReference>
<protein>
    <submittedName>
        <fullName evidence="4">Rho-GAP domain-containing protein</fullName>
    </submittedName>
</protein>
<evidence type="ECO:0000313" key="2">
    <source>
        <dbReference type="EMBL" id="VDK27515.1"/>
    </source>
</evidence>
<dbReference type="PROSITE" id="PS50238">
    <property type="entry name" value="RHOGAP"/>
    <property type="match status" value="1"/>
</dbReference>
<feature type="domain" description="Rho-GAP" evidence="1">
    <location>
        <begin position="1"/>
        <end position="36"/>
    </location>
</feature>
<dbReference type="Gene3D" id="1.10.555.10">
    <property type="entry name" value="Rho GTPase activation protein"/>
    <property type="match status" value="1"/>
</dbReference>
<accession>A0A0R3W0G0</accession>
<dbReference type="EMBL" id="UYRS01006374">
    <property type="protein sequence ID" value="VDK27515.1"/>
    <property type="molecule type" value="Genomic_DNA"/>
</dbReference>
<dbReference type="Pfam" id="PF00620">
    <property type="entry name" value="RhoGAP"/>
    <property type="match status" value="1"/>
</dbReference>
<keyword evidence="3" id="KW-1185">Reference proteome</keyword>
<proteinExistence type="predicted"/>
<dbReference type="WBParaSite" id="TASK_0000315401-mRNA-1">
    <property type="protein sequence ID" value="TASK_0000315401-mRNA-1"/>
    <property type="gene ID" value="TASK_0000315401"/>
</dbReference>
<dbReference type="InterPro" id="IPR008936">
    <property type="entry name" value="Rho_GTPase_activation_prot"/>
</dbReference>
<name>A0A0R3W0G0_TAEAS</name>
<organism evidence="4">
    <name type="scientific">Taenia asiatica</name>
    <name type="common">Asian tapeworm</name>
    <dbReference type="NCBI Taxonomy" id="60517"/>
    <lineage>
        <taxon>Eukaryota</taxon>
        <taxon>Metazoa</taxon>
        <taxon>Spiralia</taxon>
        <taxon>Lophotrochozoa</taxon>
        <taxon>Platyhelminthes</taxon>
        <taxon>Cestoda</taxon>
        <taxon>Eucestoda</taxon>
        <taxon>Cyclophyllidea</taxon>
        <taxon>Taeniidae</taxon>
        <taxon>Taenia</taxon>
    </lineage>
</organism>
<evidence type="ECO:0000313" key="3">
    <source>
        <dbReference type="Proteomes" id="UP000282613"/>
    </source>
</evidence>
<dbReference type="SUPFAM" id="SSF48350">
    <property type="entry name" value="GTPase activation domain, GAP"/>
    <property type="match status" value="1"/>
</dbReference>
<reference evidence="4" key="1">
    <citation type="submission" date="2017-02" db="UniProtKB">
        <authorList>
            <consortium name="WormBaseParasite"/>
        </authorList>
    </citation>
    <scope>IDENTIFICATION</scope>
</reference>